<dbReference type="InterPro" id="IPR012223">
    <property type="entry name" value="TEII"/>
</dbReference>
<evidence type="ECO:0000313" key="3">
    <source>
        <dbReference type="EMBL" id="MFD1127331.1"/>
    </source>
</evidence>
<comment type="similarity">
    <text evidence="1">Belongs to the thioesterase family.</text>
</comment>
<dbReference type="Proteomes" id="UP001597169">
    <property type="component" value="Unassembled WGS sequence"/>
</dbReference>
<dbReference type="InterPro" id="IPR029058">
    <property type="entry name" value="AB_hydrolase_fold"/>
</dbReference>
<dbReference type="Pfam" id="PF00975">
    <property type="entry name" value="Thioesterase"/>
    <property type="match status" value="1"/>
</dbReference>
<reference evidence="4" key="1">
    <citation type="journal article" date="2019" name="Int. J. Syst. Evol. Microbiol.">
        <title>The Global Catalogue of Microorganisms (GCM) 10K type strain sequencing project: providing services to taxonomists for standard genome sequencing and annotation.</title>
        <authorList>
            <consortium name="The Broad Institute Genomics Platform"/>
            <consortium name="The Broad Institute Genome Sequencing Center for Infectious Disease"/>
            <person name="Wu L."/>
            <person name="Ma J."/>
        </authorList>
    </citation>
    <scope>NUCLEOTIDE SEQUENCE [LARGE SCALE GENOMIC DNA]</scope>
    <source>
        <strain evidence="4">CCUG 53519</strain>
    </source>
</reference>
<dbReference type="Gene3D" id="3.40.50.1820">
    <property type="entry name" value="alpha/beta hydrolase"/>
    <property type="match status" value="1"/>
</dbReference>
<keyword evidence="4" id="KW-1185">Reference proteome</keyword>
<protein>
    <submittedName>
        <fullName evidence="3">Thioesterase II family protein</fullName>
    </submittedName>
</protein>
<dbReference type="SUPFAM" id="SSF53474">
    <property type="entry name" value="alpha/beta-Hydrolases"/>
    <property type="match status" value="1"/>
</dbReference>
<dbReference type="InterPro" id="IPR001031">
    <property type="entry name" value="Thioesterase"/>
</dbReference>
<accession>A0ABW3PRJ2</accession>
<name>A0ABW3PRJ2_9BACL</name>
<comment type="caution">
    <text evidence="3">The sequence shown here is derived from an EMBL/GenBank/DDBJ whole genome shotgun (WGS) entry which is preliminary data.</text>
</comment>
<proteinExistence type="inferred from homology"/>
<dbReference type="PANTHER" id="PTHR11487:SF0">
    <property type="entry name" value="S-ACYL FATTY ACID SYNTHASE THIOESTERASE, MEDIUM CHAIN"/>
    <property type="match status" value="1"/>
</dbReference>
<evidence type="ECO:0000259" key="2">
    <source>
        <dbReference type="Pfam" id="PF00975"/>
    </source>
</evidence>
<evidence type="ECO:0000256" key="1">
    <source>
        <dbReference type="ARBA" id="ARBA00007169"/>
    </source>
</evidence>
<evidence type="ECO:0000313" key="4">
    <source>
        <dbReference type="Proteomes" id="UP001597169"/>
    </source>
</evidence>
<organism evidence="3 4">
    <name type="scientific">Paenibacillus provencensis</name>
    <dbReference type="NCBI Taxonomy" id="441151"/>
    <lineage>
        <taxon>Bacteria</taxon>
        <taxon>Bacillati</taxon>
        <taxon>Bacillota</taxon>
        <taxon>Bacilli</taxon>
        <taxon>Bacillales</taxon>
        <taxon>Paenibacillaceae</taxon>
        <taxon>Paenibacillus</taxon>
    </lineage>
</organism>
<dbReference type="EMBL" id="JBHTKX010000001">
    <property type="protein sequence ID" value="MFD1127331.1"/>
    <property type="molecule type" value="Genomic_DNA"/>
</dbReference>
<feature type="domain" description="Thioesterase" evidence="2">
    <location>
        <begin position="5"/>
        <end position="228"/>
    </location>
</feature>
<dbReference type="PANTHER" id="PTHR11487">
    <property type="entry name" value="THIOESTERASE"/>
    <property type="match status" value="1"/>
</dbReference>
<sequence>MKKIHLFCFPYAGGSSMMYFRWRNQLSEFIEVHPIELAGRGRRMNEPFYNSIDEAVEDAYLSIPVHLISEPFAFFGYSMGSLIAYELAHYIREKHDRELKHLFVGARRAPHLNEKLKRISELSDRTFLEEMIKLGGMSEEVLENQELLDLFLPLIRADMRLVENYEWKTRDLLHTDITVLAGNQDVIAVDQMEAWKETTFGACQLSVYEGDHFFIHKHYEVIAEQIKRVLI</sequence>
<dbReference type="RefSeq" id="WP_091157398.1">
    <property type="nucleotide sequence ID" value="NZ_JBHTKX010000001.1"/>
</dbReference>
<gene>
    <name evidence="3" type="ORF">ACFQ3J_03970</name>
</gene>